<proteinExistence type="inferred from homology"/>
<dbReference type="PANTHER" id="PTHR47966">
    <property type="entry name" value="BETA-SITE APP-CLEAVING ENZYME, ISOFORM A-RELATED"/>
    <property type="match status" value="1"/>
</dbReference>
<dbReference type="PRINTS" id="PR00792">
    <property type="entry name" value="PEPSIN"/>
</dbReference>
<dbReference type="GO" id="GO:0006508">
    <property type="term" value="P:proteolysis"/>
    <property type="evidence" value="ECO:0007669"/>
    <property type="project" value="UniProtKB-KW"/>
</dbReference>
<feature type="disulfide bond" evidence="4">
    <location>
        <begin position="95"/>
        <end position="102"/>
    </location>
</feature>
<dbReference type="AlphaFoldDB" id="E2AZ60"/>
<evidence type="ECO:0000313" key="8">
    <source>
        <dbReference type="EMBL" id="EFN61280.1"/>
    </source>
</evidence>
<evidence type="ECO:0000313" key="9">
    <source>
        <dbReference type="Proteomes" id="UP000000311"/>
    </source>
</evidence>
<sequence length="431" mass="48312">MFRLFLMATALFVLIDAQLQRIQLHKMDPIRKRLRKIGIDLQQINFTKSNPSSQSLYNYLDSEYYGNITIGTPPQQFKVLFDTGSSNLWIPSILCSTANVACALHNKYDSTKSRTYKVNNTICSLQYDITSIPFNSGSVSGFLSTDVVNVAGLNVQGQTFAEAIDELVLALVVAEFDGILGMGYSTIAVDGVTPVFYNLIKQKLVPQPVFSFYLNRHVFSYSIFKSISNKYIYNKKKYIYIAILKRIYNVYRDPSAKVGGELILGGSDPAYYTGHFKYVDVTKKGYWQFLMDRVRITRTKFNKGRTLCMGGCQAIADTGMSLIVGPTSEIDIINKYIGANKTTDSSGNIINVVNCNTIHKLPIIRFILGGKRFPLNSNNYILKNTEYGITTCTSGFVGSNSPLWILGDVFIGRYYTEFDLGKNRVGFAQSK</sequence>
<dbReference type="InterPro" id="IPR021109">
    <property type="entry name" value="Peptidase_aspartic_dom_sf"/>
</dbReference>
<dbReference type="Pfam" id="PF00026">
    <property type="entry name" value="Asp"/>
    <property type="match status" value="2"/>
</dbReference>
<evidence type="ECO:0000256" key="4">
    <source>
        <dbReference type="PIRSR" id="PIRSR601461-2"/>
    </source>
</evidence>
<dbReference type="InterPro" id="IPR001461">
    <property type="entry name" value="Aspartic_peptidase_A1"/>
</dbReference>
<dbReference type="OrthoDB" id="771136at2759"/>
<name>E2AZ60_CAMFO</name>
<feature type="active site" evidence="3">
    <location>
        <position position="82"/>
    </location>
</feature>
<feature type="active site" evidence="3">
    <location>
        <position position="317"/>
    </location>
</feature>
<dbReference type="OMA" id="FMEATIE"/>
<dbReference type="InParanoid" id="E2AZ60"/>
<dbReference type="Gene3D" id="2.40.70.10">
    <property type="entry name" value="Acid Proteases"/>
    <property type="match status" value="2"/>
</dbReference>
<dbReference type="EMBL" id="GL444093">
    <property type="protein sequence ID" value="EFN61280.1"/>
    <property type="molecule type" value="Genomic_DNA"/>
</dbReference>
<gene>
    <name evidence="8" type="ORF">EAG_08758</name>
</gene>
<evidence type="ECO:0000256" key="3">
    <source>
        <dbReference type="PIRSR" id="PIRSR601461-1"/>
    </source>
</evidence>
<dbReference type="GO" id="GO:0004190">
    <property type="term" value="F:aspartic-type endopeptidase activity"/>
    <property type="evidence" value="ECO:0007669"/>
    <property type="project" value="UniProtKB-KW"/>
</dbReference>
<dbReference type="InterPro" id="IPR001969">
    <property type="entry name" value="Aspartic_peptidase_AS"/>
</dbReference>
<dbReference type="FunFam" id="2.40.70.10:FF:000044">
    <property type="entry name" value="Lysosomal aspartic protease"/>
    <property type="match status" value="1"/>
</dbReference>
<keyword evidence="5 8" id="KW-0645">Protease</keyword>
<dbReference type="PROSITE" id="PS51767">
    <property type="entry name" value="PEPTIDASE_A1"/>
    <property type="match status" value="1"/>
</dbReference>
<dbReference type="Proteomes" id="UP000000311">
    <property type="component" value="Unassembled WGS sequence"/>
</dbReference>
<dbReference type="FunFam" id="2.40.70.10:FF:000004">
    <property type="entry name" value="Pepsin A"/>
    <property type="match status" value="1"/>
</dbReference>
<dbReference type="PROSITE" id="PS00141">
    <property type="entry name" value="ASP_PROTEASE"/>
    <property type="match status" value="1"/>
</dbReference>
<keyword evidence="6" id="KW-0732">Signal</keyword>
<evidence type="ECO:0000259" key="7">
    <source>
        <dbReference type="PROSITE" id="PS51767"/>
    </source>
</evidence>
<keyword evidence="5" id="KW-0064">Aspartyl protease</keyword>
<keyword evidence="2 4" id="KW-1015">Disulfide bond</keyword>
<reference evidence="8 9" key="1">
    <citation type="journal article" date="2010" name="Science">
        <title>Genomic comparison of the ants Camponotus floridanus and Harpegnathos saltator.</title>
        <authorList>
            <person name="Bonasio R."/>
            <person name="Zhang G."/>
            <person name="Ye C."/>
            <person name="Mutti N.S."/>
            <person name="Fang X."/>
            <person name="Qin N."/>
            <person name="Donahue G."/>
            <person name="Yang P."/>
            <person name="Li Q."/>
            <person name="Li C."/>
            <person name="Zhang P."/>
            <person name="Huang Z."/>
            <person name="Berger S.L."/>
            <person name="Reinberg D."/>
            <person name="Wang J."/>
            <person name="Liebig J."/>
        </authorList>
    </citation>
    <scope>NUCLEOTIDE SEQUENCE [LARGE SCALE GENOMIC DNA]</scope>
    <source>
        <strain evidence="9">C129</strain>
    </source>
</reference>
<feature type="chain" id="PRO_5003157689" evidence="6">
    <location>
        <begin position="18"/>
        <end position="431"/>
    </location>
</feature>
<feature type="disulfide bond" evidence="4">
    <location>
        <begin position="355"/>
        <end position="392"/>
    </location>
</feature>
<dbReference type="SUPFAM" id="SSF50630">
    <property type="entry name" value="Acid proteases"/>
    <property type="match status" value="1"/>
</dbReference>
<dbReference type="MEROPS" id="A01.009"/>
<dbReference type="PANTHER" id="PTHR47966:SF51">
    <property type="entry name" value="BETA-SITE APP-CLEAVING ENZYME, ISOFORM A-RELATED"/>
    <property type="match status" value="1"/>
</dbReference>
<feature type="domain" description="Peptidase A1" evidence="7">
    <location>
        <begin position="64"/>
        <end position="428"/>
    </location>
</feature>
<evidence type="ECO:0000256" key="5">
    <source>
        <dbReference type="RuleBase" id="RU000454"/>
    </source>
</evidence>
<keyword evidence="9" id="KW-1185">Reference proteome</keyword>
<keyword evidence="5" id="KW-0378">Hydrolase</keyword>
<comment type="similarity">
    <text evidence="1 5">Belongs to the peptidase A1 family.</text>
</comment>
<feature type="signal peptide" evidence="6">
    <location>
        <begin position="1"/>
        <end position="17"/>
    </location>
</feature>
<evidence type="ECO:0000256" key="6">
    <source>
        <dbReference type="SAM" id="SignalP"/>
    </source>
</evidence>
<organism evidence="9">
    <name type="scientific">Camponotus floridanus</name>
    <name type="common">Florida carpenter ant</name>
    <dbReference type="NCBI Taxonomy" id="104421"/>
    <lineage>
        <taxon>Eukaryota</taxon>
        <taxon>Metazoa</taxon>
        <taxon>Ecdysozoa</taxon>
        <taxon>Arthropoda</taxon>
        <taxon>Hexapoda</taxon>
        <taxon>Insecta</taxon>
        <taxon>Pterygota</taxon>
        <taxon>Neoptera</taxon>
        <taxon>Endopterygota</taxon>
        <taxon>Hymenoptera</taxon>
        <taxon>Apocrita</taxon>
        <taxon>Aculeata</taxon>
        <taxon>Formicoidea</taxon>
        <taxon>Formicidae</taxon>
        <taxon>Formicinae</taxon>
        <taxon>Camponotus</taxon>
    </lineage>
</organism>
<evidence type="ECO:0000256" key="1">
    <source>
        <dbReference type="ARBA" id="ARBA00007447"/>
    </source>
</evidence>
<dbReference type="InterPro" id="IPR033121">
    <property type="entry name" value="PEPTIDASE_A1"/>
</dbReference>
<protein>
    <submittedName>
        <fullName evidence="8">Lysosomal aspartic protease</fullName>
    </submittedName>
</protein>
<accession>E2AZ60</accession>
<evidence type="ECO:0000256" key="2">
    <source>
        <dbReference type="ARBA" id="ARBA00023157"/>
    </source>
</evidence>